<feature type="compositionally biased region" description="Basic residues" evidence="1">
    <location>
        <begin position="270"/>
        <end position="279"/>
    </location>
</feature>
<keyword evidence="2" id="KW-0472">Membrane</keyword>
<keyword evidence="2" id="KW-0812">Transmembrane</keyword>
<feature type="compositionally biased region" description="Basic and acidic residues" evidence="1">
    <location>
        <begin position="416"/>
        <end position="429"/>
    </location>
</feature>
<dbReference type="EMBL" id="AGNL01005730">
    <property type="protein sequence ID" value="EJK72500.1"/>
    <property type="molecule type" value="Genomic_DNA"/>
</dbReference>
<feature type="transmembrane region" description="Helical" evidence="2">
    <location>
        <begin position="132"/>
        <end position="152"/>
    </location>
</feature>
<dbReference type="AlphaFoldDB" id="K0T471"/>
<protein>
    <submittedName>
        <fullName evidence="3">Uncharacterized protein</fullName>
    </submittedName>
</protein>
<feature type="compositionally biased region" description="Basic and acidic residues" evidence="1">
    <location>
        <begin position="232"/>
        <end position="269"/>
    </location>
</feature>
<feature type="compositionally biased region" description="Basic and acidic residues" evidence="1">
    <location>
        <begin position="280"/>
        <end position="346"/>
    </location>
</feature>
<dbReference type="OMA" id="GMDWSAY"/>
<feature type="region of interest" description="Disordered" evidence="1">
    <location>
        <begin position="157"/>
        <end position="471"/>
    </location>
</feature>
<keyword evidence="4" id="KW-1185">Reference proteome</keyword>
<reference evidence="3 4" key="1">
    <citation type="journal article" date="2012" name="Genome Biol.">
        <title>Genome and low-iron response of an oceanic diatom adapted to chronic iron limitation.</title>
        <authorList>
            <person name="Lommer M."/>
            <person name="Specht M."/>
            <person name="Roy A.S."/>
            <person name="Kraemer L."/>
            <person name="Andreson R."/>
            <person name="Gutowska M.A."/>
            <person name="Wolf J."/>
            <person name="Bergner S.V."/>
            <person name="Schilhabel M.B."/>
            <person name="Klostermeier U.C."/>
            <person name="Beiko R.G."/>
            <person name="Rosenstiel P."/>
            <person name="Hippler M."/>
            <person name="Laroche J."/>
        </authorList>
    </citation>
    <scope>NUCLEOTIDE SEQUENCE [LARGE SCALE GENOMIC DNA]</scope>
    <source>
        <strain evidence="3 4">CCMP1005</strain>
    </source>
</reference>
<evidence type="ECO:0000313" key="3">
    <source>
        <dbReference type="EMBL" id="EJK72500.1"/>
    </source>
</evidence>
<gene>
    <name evidence="3" type="ORF">THAOC_05963</name>
</gene>
<dbReference type="eggNOG" id="ENOG502T5FW">
    <property type="taxonomic scope" value="Eukaryota"/>
</dbReference>
<comment type="caution">
    <text evidence="3">The sequence shown here is derived from an EMBL/GenBank/DDBJ whole genome shotgun (WGS) entry which is preliminary data.</text>
</comment>
<name>K0T471_THAOC</name>
<keyword evidence="2" id="KW-1133">Transmembrane helix</keyword>
<accession>K0T471</accession>
<proteinExistence type="predicted"/>
<evidence type="ECO:0000256" key="1">
    <source>
        <dbReference type="SAM" id="MobiDB-lite"/>
    </source>
</evidence>
<feature type="compositionally biased region" description="Basic and acidic residues" evidence="1">
    <location>
        <begin position="450"/>
        <end position="470"/>
    </location>
</feature>
<evidence type="ECO:0000313" key="4">
    <source>
        <dbReference type="Proteomes" id="UP000266841"/>
    </source>
</evidence>
<organism evidence="3 4">
    <name type="scientific">Thalassiosira oceanica</name>
    <name type="common">Marine diatom</name>
    <dbReference type="NCBI Taxonomy" id="159749"/>
    <lineage>
        <taxon>Eukaryota</taxon>
        <taxon>Sar</taxon>
        <taxon>Stramenopiles</taxon>
        <taxon>Ochrophyta</taxon>
        <taxon>Bacillariophyta</taxon>
        <taxon>Coscinodiscophyceae</taxon>
        <taxon>Thalassiosirophycidae</taxon>
        <taxon>Thalassiosirales</taxon>
        <taxon>Thalassiosiraceae</taxon>
        <taxon>Thalassiosira</taxon>
    </lineage>
</organism>
<sequence length="562" mass="64041">MVLSGMVVNSCQFISAIQPPPSEAAHGVGLTTFEDQAGNCVSHNSFVIDNYNGMEIAAKVCGFVAPLLGSVSVLLIIMECFKPGGCLGTGKCLPVIFLMAASVCQGLTFLLFRSDLFCSNKDIEFCKMGDAGYRSIQACVVYSFCFVIYAFGPTPRPLSMPRKPQKSSESENNDGGKKKKKKPKSEPDEGEDYTKEMYAQRRKEKKIKARGVSGRSKKEIMNEKGGGAPSDGEGHGDSSRDSRSRDSRDRDSRSRGSRDRDGRNRDGDRSKKKRSKSRNRNRERSRDPSYRDDPYRRDSFADSYTREGDSYRDQEPYREDSVVVYDERRNREPKFDDYVDGNKPDGMDWSAYEPAERDAYYERKREKRHERERRRQEEERLREYERNLVRGYDDEYTQYTSTQDHHDQSYDAESQYNDRSRRGGGREDSYYSNRSGGDSHFDQQQGYNDYDDRRRDESYRSGYSGEDRTKTRAIMNRRHGTMAEAEAAAPVQDEVAASAAGRHGEVGGRAAETIGKINTMMTRGNSTMIKVIMTTHRTMIKAHMLNLISAPYDKLLFDVKTT</sequence>
<feature type="transmembrane region" description="Helical" evidence="2">
    <location>
        <begin position="93"/>
        <end position="112"/>
    </location>
</feature>
<feature type="transmembrane region" description="Helical" evidence="2">
    <location>
        <begin position="56"/>
        <end position="81"/>
    </location>
</feature>
<evidence type="ECO:0000256" key="2">
    <source>
        <dbReference type="SAM" id="Phobius"/>
    </source>
</evidence>
<dbReference type="Proteomes" id="UP000266841">
    <property type="component" value="Unassembled WGS sequence"/>
</dbReference>
<dbReference type="OrthoDB" id="10589901at2759"/>
<feature type="compositionally biased region" description="Basic and acidic residues" evidence="1">
    <location>
        <begin position="354"/>
        <end position="364"/>
    </location>
</feature>
<feature type="compositionally biased region" description="Basic and acidic residues" evidence="1">
    <location>
        <begin position="373"/>
        <end position="393"/>
    </location>
</feature>
<feature type="compositionally biased region" description="Basic and acidic residues" evidence="1">
    <location>
        <begin position="184"/>
        <end position="201"/>
    </location>
</feature>